<dbReference type="PANTHER" id="PTHR31890:SF11">
    <property type="entry name" value="PECTINESTERASE INHIBITOR DOMAIN-CONTAINING PROTEIN"/>
    <property type="match status" value="1"/>
</dbReference>
<evidence type="ECO:0000256" key="1">
    <source>
        <dbReference type="SAM" id="SignalP"/>
    </source>
</evidence>
<dbReference type="EMBL" id="CM009294">
    <property type="protein sequence ID" value="PNT34546.1"/>
    <property type="molecule type" value="Genomic_DNA"/>
</dbReference>
<dbReference type="NCBIfam" id="TIGR01614">
    <property type="entry name" value="PME_inhib"/>
    <property type="match status" value="1"/>
</dbReference>
<evidence type="ECO:0000259" key="2">
    <source>
        <dbReference type="SMART" id="SM00856"/>
    </source>
</evidence>
<name>A0A2K2AAI5_POPTR</name>
<dbReference type="InterPro" id="IPR035513">
    <property type="entry name" value="Invertase/methylesterase_inhib"/>
</dbReference>
<dbReference type="InParanoid" id="A0A2K2AAI5"/>
<reference evidence="3 4" key="1">
    <citation type="journal article" date="2006" name="Science">
        <title>The genome of black cottonwood, Populus trichocarpa (Torr. &amp; Gray).</title>
        <authorList>
            <person name="Tuskan G.A."/>
            <person name="Difazio S."/>
            <person name="Jansson S."/>
            <person name="Bohlmann J."/>
            <person name="Grigoriev I."/>
            <person name="Hellsten U."/>
            <person name="Putnam N."/>
            <person name="Ralph S."/>
            <person name="Rombauts S."/>
            <person name="Salamov A."/>
            <person name="Schein J."/>
            <person name="Sterck L."/>
            <person name="Aerts A."/>
            <person name="Bhalerao R.R."/>
            <person name="Bhalerao R.P."/>
            <person name="Blaudez D."/>
            <person name="Boerjan W."/>
            <person name="Brun A."/>
            <person name="Brunner A."/>
            <person name="Busov V."/>
            <person name="Campbell M."/>
            <person name="Carlson J."/>
            <person name="Chalot M."/>
            <person name="Chapman J."/>
            <person name="Chen G.L."/>
            <person name="Cooper D."/>
            <person name="Coutinho P.M."/>
            <person name="Couturier J."/>
            <person name="Covert S."/>
            <person name="Cronk Q."/>
            <person name="Cunningham R."/>
            <person name="Davis J."/>
            <person name="Degroeve S."/>
            <person name="Dejardin A."/>
            <person name="Depamphilis C."/>
            <person name="Detter J."/>
            <person name="Dirks B."/>
            <person name="Dubchak I."/>
            <person name="Duplessis S."/>
            <person name="Ehlting J."/>
            <person name="Ellis B."/>
            <person name="Gendler K."/>
            <person name="Goodstein D."/>
            <person name="Gribskov M."/>
            <person name="Grimwood J."/>
            <person name="Groover A."/>
            <person name="Gunter L."/>
            <person name="Hamberger B."/>
            <person name="Heinze B."/>
            <person name="Helariutta Y."/>
            <person name="Henrissat B."/>
            <person name="Holligan D."/>
            <person name="Holt R."/>
            <person name="Huang W."/>
            <person name="Islam-Faridi N."/>
            <person name="Jones S."/>
            <person name="Jones-Rhoades M."/>
            <person name="Jorgensen R."/>
            <person name="Joshi C."/>
            <person name="Kangasjarvi J."/>
            <person name="Karlsson J."/>
            <person name="Kelleher C."/>
            <person name="Kirkpatrick R."/>
            <person name="Kirst M."/>
            <person name="Kohler A."/>
            <person name="Kalluri U."/>
            <person name="Larimer F."/>
            <person name="Leebens-Mack J."/>
            <person name="Leple J.C."/>
            <person name="Locascio P."/>
            <person name="Lou Y."/>
            <person name="Lucas S."/>
            <person name="Martin F."/>
            <person name="Montanini B."/>
            <person name="Napoli C."/>
            <person name="Nelson D.R."/>
            <person name="Nelson C."/>
            <person name="Nieminen K."/>
            <person name="Nilsson O."/>
            <person name="Pereda V."/>
            <person name="Peter G."/>
            <person name="Philippe R."/>
            <person name="Pilate G."/>
            <person name="Poliakov A."/>
            <person name="Razumovskaya J."/>
            <person name="Richardson P."/>
            <person name="Rinaldi C."/>
            <person name="Ritland K."/>
            <person name="Rouze P."/>
            <person name="Ryaboy D."/>
            <person name="Schmutz J."/>
            <person name="Schrader J."/>
            <person name="Segerman B."/>
            <person name="Shin H."/>
            <person name="Siddiqui A."/>
            <person name="Sterky F."/>
            <person name="Terry A."/>
            <person name="Tsai C.J."/>
            <person name="Uberbacher E."/>
            <person name="Unneberg P."/>
            <person name="Vahala J."/>
            <person name="Wall K."/>
            <person name="Wessler S."/>
            <person name="Yang G."/>
            <person name="Yin T."/>
            <person name="Douglas C."/>
            <person name="Marra M."/>
            <person name="Sandberg G."/>
            <person name="Van de Peer Y."/>
            <person name="Rokhsar D."/>
        </authorList>
    </citation>
    <scope>NUCLEOTIDE SEQUENCE [LARGE SCALE GENOMIC DNA]</scope>
    <source>
        <strain evidence="4">cv. Nisqually</strain>
    </source>
</reference>
<dbReference type="Gramene" id="Potri.005G022300.1.v4.1">
    <property type="protein sequence ID" value="Potri.005G022300.1.v4.1"/>
    <property type="gene ID" value="Potri.005G022300.v4.1"/>
</dbReference>
<dbReference type="GO" id="GO:0004857">
    <property type="term" value="F:enzyme inhibitor activity"/>
    <property type="evidence" value="ECO:0007669"/>
    <property type="project" value="InterPro"/>
</dbReference>
<dbReference type="SMR" id="A0A2K2AAI5"/>
<dbReference type="Pfam" id="PF04043">
    <property type="entry name" value="PMEI"/>
    <property type="match status" value="1"/>
</dbReference>
<dbReference type="Gene3D" id="1.20.140.40">
    <property type="entry name" value="Invertase/pectin methylesterase inhibitor family protein"/>
    <property type="match status" value="1"/>
</dbReference>
<evidence type="ECO:0000313" key="3">
    <source>
        <dbReference type="EMBL" id="PNT34546.1"/>
    </source>
</evidence>
<feature type="signal peptide" evidence="1">
    <location>
        <begin position="1"/>
        <end position="28"/>
    </location>
</feature>
<keyword evidence="1" id="KW-0732">Signal</keyword>
<sequence length="183" mass="19790">MGSRNTTVLFFAAIALFLFLHFPSQTEATIPTELVSKVCPQSEIRSYEICVKSLMANPKSLMVTSAKAVAENALDRARRETTATSCFFAALLKRKDINPASKAALESCSSLFKQSVTFISLDGLSGGTASLDLHSALDKATECKSELSAAHVSIKSVTDKLEEWGNFYSIASEAVYAVENPEH</sequence>
<dbReference type="PANTHER" id="PTHR31890">
    <property type="entry name" value="PLANT INVERTASE/PECTIN METHYLESTERASE INHIBITOR SUPERFAMILY PROTEIN"/>
    <property type="match status" value="1"/>
</dbReference>
<accession>A0A2K2AAI5</accession>
<feature type="domain" description="Pectinesterase inhibitor" evidence="2">
    <location>
        <begin position="30"/>
        <end position="177"/>
    </location>
</feature>
<organism evidence="3 4">
    <name type="scientific">Populus trichocarpa</name>
    <name type="common">Western balsam poplar</name>
    <name type="synonym">Populus balsamifera subsp. trichocarpa</name>
    <dbReference type="NCBI Taxonomy" id="3694"/>
    <lineage>
        <taxon>Eukaryota</taxon>
        <taxon>Viridiplantae</taxon>
        <taxon>Streptophyta</taxon>
        <taxon>Embryophyta</taxon>
        <taxon>Tracheophyta</taxon>
        <taxon>Spermatophyta</taxon>
        <taxon>Magnoliopsida</taxon>
        <taxon>eudicotyledons</taxon>
        <taxon>Gunneridae</taxon>
        <taxon>Pentapetalae</taxon>
        <taxon>rosids</taxon>
        <taxon>fabids</taxon>
        <taxon>Malpighiales</taxon>
        <taxon>Salicaceae</taxon>
        <taxon>Saliceae</taxon>
        <taxon>Populus</taxon>
    </lineage>
</organism>
<proteinExistence type="predicted"/>
<gene>
    <name evidence="3" type="ORF">POPTR_005G022300</name>
</gene>
<dbReference type="SUPFAM" id="SSF101148">
    <property type="entry name" value="Plant invertase/pectin methylesterase inhibitor"/>
    <property type="match status" value="1"/>
</dbReference>
<dbReference type="CDD" id="cd14859">
    <property type="entry name" value="PMEI_like"/>
    <property type="match status" value="1"/>
</dbReference>
<feature type="chain" id="PRO_5014368143" description="Pectinesterase inhibitor domain-containing protein" evidence="1">
    <location>
        <begin position="29"/>
        <end position="183"/>
    </location>
</feature>
<dbReference type="InterPro" id="IPR006501">
    <property type="entry name" value="Pectinesterase_inhib_dom"/>
</dbReference>
<dbReference type="Proteomes" id="UP000006729">
    <property type="component" value="Chromosome 5"/>
</dbReference>
<dbReference type="AlphaFoldDB" id="A0A2K2AAI5"/>
<keyword evidence="4" id="KW-1185">Reference proteome</keyword>
<evidence type="ECO:0000313" key="4">
    <source>
        <dbReference type="Proteomes" id="UP000006729"/>
    </source>
</evidence>
<dbReference type="SMART" id="SM00856">
    <property type="entry name" value="PMEI"/>
    <property type="match status" value="1"/>
</dbReference>
<protein>
    <recommendedName>
        <fullName evidence="2">Pectinesterase inhibitor domain-containing protein</fullName>
    </recommendedName>
</protein>